<proteinExistence type="predicted"/>
<dbReference type="RefSeq" id="WP_091507191.1">
    <property type="nucleotide sequence ID" value="NZ_FNFH01000001.1"/>
</dbReference>
<sequence length="182" mass="20515">MDIKKAIAYFKQIIPGEGPLIVDIPDDDQPFCLPFSEDISIFFLIDNGDNYTLVQNRDLERQNISPAQLFEIGINNLDNIRENEIEVSKHNETLIFSGNGNLEASLLLIPELWDIGLESFCPNGYVAAIPARDVLAVCDRNDSESISELREIIERVWPGGDHLLSKTLFVRENGRWTPSGEI</sequence>
<evidence type="ECO:0000313" key="1">
    <source>
        <dbReference type="EMBL" id="SDJ60346.1"/>
    </source>
</evidence>
<protein>
    <recommendedName>
        <fullName evidence="3">DUF1444 family protein</fullName>
    </recommendedName>
</protein>
<dbReference type="OrthoDB" id="2919406at2"/>
<organism evidence="1 2">
    <name type="scientific">Microbulbifer yueqingensis</name>
    <dbReference type="NCBI Taxonomy" id="658219"/>
    <lineage>
        <taxon>Bacteria</taxon>
        <taxon>Pseudomonadati</taxon>
        <taxon>Pseudomonadota</taxon>
        <taxon>Gammaproteobacteria</taxon>
        <taxon>Cellvibrionales</taxon>
        <taxon>Microbulbiferaceae</taxon>
        <taxon>Microbulbifer</taxon>
    </lineage>
</organism>
<keyword evidence="2" id="KW-1185">Reference proteome</keyword>
<accession>A0A1G8V2L0</accession>
<dbReference type="EMBL" id="FNFH01000001">
    <property type="protein sequence ID" value="SDJ60346.1"/>
    <property type="molecule type" value="Genomic_DNA"/>
</dbReference>
<evidence type="ECO:0000313" key="2">
    <source>
        <dbReference type="Proteomes" id="UP000199305"/>
    </source>
</evidence>
<dbReference type="AlphaFoldDB" id="A0A1G8V2L0"/>
<dbReference type="InterPro" id="IPR010838">
    <property type="entry name" value="DUF1444"/>
</dbReference>
<reference evidence="2" key="1">
    <citation type="submission" date="2016-10" db="EMBL/GenBank/DDBJ databases">
        <authorList>
            <person name="Varghese N."/>
            <person name="Submissions S."/>
        </authorList>
    </citation>
    <scope>NUCLEOTIDE SEQUENCE [LARGE SCALE GENOMIC DNA]</scope>
    <source>
        <strain evidence="2">CGMCC 1.10658</strain>
    </source>
</reference>
<dbReference type="Pfam" id="PF07285">
    <property type="entry name" value="DUF1444"/>
    <property type="match status" value="1"/>
</dbReference>
<evidence type="ECO:0008006" key="3">
    <source>
        <dbReference type="Google" id="ProtNLM"/>
    </source>
</evidence>
<gene>
    <name evidence="1" type="ORF">SAMN05216212_0382</name>
</gene>
<dbReference type="Proteomes" id="UP000199305">
    <property type="component" value="Unassembled WGS sequence"/>
</dbReference>
<name>A0A1G8V2L0_9GAMM</name>